<sequence length="619" mass="69283">MTQTTKITTTIPTTTLVPGITQPEGLAPLDLLARFPMQYLLLERFSPNTIVLDRYLSPLWLPFALIGCTVCTVVYAFSSFKCSERTHSTSGPNLRGTGTNLTQSVYLTSISIIQIVRAVFVILIDLDTAWDTGLLACNQLLCPLTHTLSTAAKLAVALLTLTLGIESLSVVYPKSSLLFYCPVRFCVARGRYRKSVHITVALTLVSLAFGMVETAYWRVQYYLPTVLSHGSNIYQGHAPRPLARCEVTGIIHHMFTTRVDRASLDGFLDEATQQYGASTRLASSYADYKWISGITLDSIISLASISVSLAVFRAQLMTSPDRDPQSDDTRSRMSQVYSAVSRHDLGHVVALNLIQGLCRLPEELFTMLEPLTRPGEVNLTDAEIELDGTWQRYFMMLTARVVCRELADLPGAFVLPVCIVFSSYFRAQFRDIFGCQFLCSRKSTSARPEHVGNRSKPANLNPYLCGCANQQRDLSCCSPKSFAPQFLHSNEQPEQSEIDRSPNKWNDGSRPMWKWGQGWVMSQPTTDRSYPAQYVQMKRTQTPSGPLHHPTNRSAISGQSRFTSYGNGLDQPVQHATYHQRAASVNDILYDPRQNADYLFKSLPRVNNTAEWFEPRSYV</sequence>
<evidence type="ECO:0000256" key="1">
    <source>
        <dbReference type="SAM" id="Phobius"/>
    </source>
</evidence>
<evidence type="ECO:0000313" key="3">
    <source>
        <dbReference type="Proteomes" id="UP000230066"/>
    </source>
</evidence>
<accession>A0A4E0R5C7</accession>
<feature type="transmembrane region" description="Helical" evidence="1">
    <location>
        <begin position="196"/>
        <end position="217"/>
    </location>
</feature>
<keyword evidence="3" id="KW-1185">Reference proteome</keyword>
<dbReference type="Proteomes" id="UP000230066">
    <property type="component" value="Unassembled WGS sequence"/>
</dbReference>
<dbReference type="AlphaFoldDB" id="A0A4E0R5C7"/>
<keyword evidence="1" id="KW-0472">Membrane</keyword>
<comment type="caution">
    <text evidence="2">The sequence shown here is derived from an EMBL/GenBank/DDBJ whole genome shotgun (WGS) entry which is preliminary data.</text>
</comment>
<reference evidence="2" key="1">
    <citation type="submission" date="2019-03" db="EMBL/GenBank/DDBJ databases">
        <title>Improved annotation for the trematode Fasciola hepatica.</title>
        <authorList>
            <person name="Choi Y.-J."/>
            <person name="Martin J."/>
            <person name="Mitreva M."/>
        </authorList>
    </citation>
    <scope>NUCLEOTIDE SEQUENCE [LARGE SCALE GENOMIC DNA]</scope>
</reference>
<organism evidence="2 3">
    <name type="scientific">Fasciola hepatica</name>
    <name type="common">Liver fluke</name>
    <dbReference type="NCBI Taxonomy" id="6192"/>
    <lineage>
        <taxon>Eukaryota</taxon>
        <taxon>Metazoa</taxon>
        <taxon>Spiralia</taxon>
        <taxon>Lophotrochozoa</taxon>
        <taxon>Platyhelminthes</taxon>
        <taxon>Trematoda</taxon>
        <taxon>Digenea</taxon>
        <taxon>Plagiorchiida</taxon>
        <taxon>Echinostomata</taxon>
        <taxon>Echinostomatoidea</taxon>
        <taxon>Fasciolidae</taxon>
        <taxon>Fasciola</taxon>
    </lineage>
</organism>
<keyword evidence="1" id="KW-0812">Transmembrane</keyword>
<evidence type="ECO:0000313" key="2">
    <source>
        <dbReference type="EMBL" id="THD23699.1"/>
    </source>
</evidence>
<keyword evidence="1" id="KW-1133">Transmembrane helix</keyword>
<proteinExistence type="predicted"/>
<feature type="transmembrane region" description="Helical" evidence="1">
    <location>
        <begin position="290"/>
        <end position="312"/>
    </location>
</feature>
<gene>
    <name evidence="2" type="ORF">D915_005735</name>
</gene>
<feature type="transmembrane region" description="Helical" evidence="1">
    <location>
        <begin position="105"/>
        <end position="124"/>
    </location>
</feature>
<feature type="transmembrane region" description="Helical" evidence="1">
    <location>
        <begin position="59"/>
        <end position="77"/>
    </location>
</feature>
<protein>
    <submittedName>
        <fullName evidence="2">Uncharacterized protein</fullName>
    </submittedName>
</protein>
<name>A0A4E0R5C7_FASHE</name>
<dbReference type="EMBL" id="JXXN02001995">
    <property type="protein sequence ID" value="THD23699.1"/>
    <property type="molecule type" value="Genomic_DNA"/>
</dbReference>